<sequence length="67" mass="7526">MTLHTKLLQAKDDWRLVTIQTDEGDRLTGLVEDLTRWTVTLRHAEGIRFVPIAGIVRASALRQLGDG</sequence>
<comment type="caution">
    <text evidence="1">The sequence shown here is derived from an EMBL/GenBank/DDBJ whole genome shotgun (WGS) entry which is preliminary data.</text>
</comment>
<name>A0ABS3WCX6_9BACL</name>
<evidence type="ECO:0000313" key="2">
    <source>
        <dbReference type="Proteomes" id="UP000670947"/>
    </source>
</evidence>
<accession>A0ABS3WCX6</accession>
<evidence type="ECO:0008006" key="3">
    <source>
        <dbReference type="Google" id="ProtNLM"/>
    </source>
</evidence>
<dbReference type="Proteomes" id="UP000670947">
    <property type="component" value="Unassembled WGS sequence"/>
</dbReference>
<dbReference type="RefSeq" id="WP_208848942.1">
    <property type="nucleotide sequence ID" value="NZ_JAGGDJ010000015.1"/>
</dbReference>
<dbReference type="EMBL" id="JAGGDJ010000015">
    <property type="protein sequence ID" value="MBO7746148.1"/>
    <property type="molecule type" value="Genomic_DNA"/>
</dbReference>
<organism evidence="1 2">
    <name type="scientific">Paenibacillus artemisiicola</name>
    <dbReference type="NCBI Taxonomy" id="1172618"/>
    <lineage>
        <taxon>Bacteria</taxon>
        <taxon>Bacillati</taxon>
        <taxon>Bacillota</taxon>
        <taxon>Bacilli</taxon>
        <taxon>Bacillales</taxon>
        <taxon>Paenibacillaceae</taxon>
        <taxon>Paenibacillus</taxon>
    </lineage>
</organism>
<reference evidence="1 2" key="1">
    <citation type="submission" date="2021-03" db="EMBL/GenBank/DDBJ databases">
        <title>Paenibacillus artemisicola MWE-103 whole genome sequence.</title>
        <authorList>
            <person name="Ham Y.J."/>
        </authorList>
    </citation>
    <scope>NUCLEOTIDE SEQUENCE [LARGE SCALE GENOMIC DNA]</scope>
    <source>
        <strain evidence="1 2">MWE-103</strain>
    </source>
</reference>
<gene>
    <name evidence="1" type="ORF">I8J29_18210</name>
</gene>
<protein>
    <recommendedName>
        <fullName evidence="3">DUF2642 domain-containing protein</fullName>
    </recommendedName>
</protein>
<evidence type="ECO:0000313" key="1">
    <source>
        <dbReference type="EMBL" id="MBO7746148.1"/>
    </source>
</evidence>
<proteinExistence type="predicted"/>
<keyword evidence="2" id="KW-1185">Reference proteome</keyword>